<dbReference type="Pfam" id="PF01381">
    <property type="entry name" value="HTH_3"/>
    <property type="match status" value="1"/>
</dbReference>
<dbReference type="Gene3D" id="1.10.260.40">
    <property type="entry name" value="lambda repressor-like DNA-binding domains"/>
    <property type="match status" value="1"/>
</dbReference>
<dbReference type="EMBL" id="WUTW01000003">
    <property type="protein sequence ID" value="MXQ66077.1"/>
    <property type="molecule type" value="Genomic_DNA"/>
</dbReference>
<dbReference type="OrthoDB" id="3680625at2"/>
<reference evidence="2 3" key="1">
    <citation type="submission" date="2019-12" db="EMBL/GenBank/DDBJ databases">
        <title>Nocardia macrotermitis sp. nov. and Nocardia aurantia sp. nov., isolated from the gut of the fungus growing-termite Macrotermes natalensis.</title>
        <authorList>
            <person name="Christine B."/>
            <person name="Rene B."/>
        </authorList>
    </citation>
    <scope>NUCLEOTIDE SEQUENCE [LARGE SCALE GENOMIC DNA]</scope>
    <source>
        <strain evidence="2 3">DSM 102126</strain>
    </source>
</reference>
<proteinExistence type="predicted"/>
<evidence type="ECO:0000313" key="2">
    <source>
        <dbReference type="EMBL" id="MXQ66077.1"/>
    </source>
</evidence>
<accession>A0A6I4W7H3</accession>
<keyword evidence="3" id="KW-1185">Reference proteome</keyword>
<name>A0A6I4W7H3_9ACTN</name>
<dbReference type="SMART" id="SM00530">
    <property type="entry name" value="HTH_XRE"/>
    <property type="match status" value="1"/>
</dbReference>
<dbReference type="CDD" id="cd00093">
    <property type="entry name" value="HTH_XRE"/>
    <property type="match status" value="1"/>
</dbReference>
<feature type="domain" description="HTH cro/C1-type" evidence="1">
    <location>
        <begin position="27"/>
        <end position="64"/>
    </location>
</feature>
<evidence type="ECO:0000259" key="1">
    <source>
        <dbReference type="PROSITE" id="PS50943"/>
    </source>
</evidence>
<dbReference type="Proteomes" id="UP000431901">
    <property type="component" value="Unassembled WGS sequence"/>
</dbReference>
<dbReference type="AlphaFoldDB" id="A0A6I4W7H3"/>
<dbReference type="GO" id="GO:0003677">
    <property type="term" value="F:DNA binding"/>
    <property type="evidence" value="ECO:0007669"/>
    <property type="project" value="InterPro"/>
</dbReference>
<dbReference type="RefSeq" id="WP_161104267.1">
    <property type="nucleotide sequence ID" value="NZ_WUTW01000003.1"/>
</dbReference>
<gene>
    <name evidence="2" type="ORF">GQ466_18830</name>
</gene>
<dbReference type="InterPro" id="IPR001387">
    <property type="entry name" value="Cro/C1-type_HTH"/>
</dbReference>
<dbReference type="PROSITE" id="PS50943">
    <property type="entry name" value="HTH_CROC1"/>
    <property type="match status" value="1"/>
</dbReference>
<organism evidence="2 3">
    <name type="scientific">Actinomadura rayongensis</name>
    <dbReference type="NCBI Taxonomy" id="1429076"/>
    <lineage>
        <taxon>Bacteria</taxon>
        <taxon>Bacillati</taxon>
        <taxon>Actinomycetota</taxon>
        <taxon>Actinomycetes</taxon>
        <taxon>Streptosporangiales</taxon>
        <taxon>Thermomonosporaceae</taxon>
        <taxon>Actinomadura</taxon>
    </lineage>
</organism>
<dbReference type="SUPFAM" id="SSF47413">
    <property type="entry name" value="lambda repressor-like DNA-binding domains"/>
    <property type="match status" value="1"/>
</dbReference>
<sequence>MGPGEDAVARNRALQAEWYGEPLGDRVRRILDGLGLSQSALARVLGLSPPMLSQLMSGHRAKISNPAVLGRLLAVEDLAADPATAALSAGELRARLDEIRSVAAPALGRPPLERPTAVRAVQALLREVASAAEIEAAAALIAAEFPDLADVLRIYGTGRAGDAEEHFRRILGN</sequence>
<comment type="caution">
    <text evidence="2">The sequence shown here is derived from an EMBL/GenBank/DDBJ whole genome shotgun (WGS) entry which is preliminary data.</text>
</comment>
<dbReference type="InterPro" id="IPR010982">
    <property type="entry name" value="Lambda_DNA-bd_dom_sf"/>
</dbReference>
<evidence type="ECO:0000313" key="3">
    <source>
        <dbReference type="Proteomes" id="UP000431901"/>
    </source>
</evidence>
<protein>
    <submittedName>
        <fullName evidence="2">Helix-turn-helix domain-containing protein</fullName>
    </submittedName>
</protein>